<comment type="function">
    <text evidence="12">Catalyzes the conversion of heme O to heme A by two successive hydroxylations of the methyl group at C8. The first hydroxylation forms heme I, the second hydroxylation results in an unstable dihydroxymethyl group, which spontaneously dehydrates, resulting in the formyl group of heme A.</text>
</comment>
<dbReference type="GO" id="GO:0046872">
    <property type="term" value="F:metal ion binding"/>
    <property type="evidence" value="ECO:0007669"/>
    <property type="project" value="UniProtKB-KW"/>
</dbReference>
<name>A0A147HV77_9SPHN</name>
<dbReference type="GO" id="GO:0120547">
    <property type="term" value="F:heme A synthase activity"/>
    <property type="evidence" value="ECO:0007669"/>
    <property type="project" value="UniProtKB-EC"/>
</dbReference>
<evidence type="ECO:0000256" key="7">
    <source>
        <dbReference type="ARBA" id="ARBA00023004"/>
    </source>
</evidence>
<evidence type="ECO:0000256" key="8">
    <source>
        <dbReference type="ARBA" id="ARBA00023133"/>
    </source>
</evidence>
<evidence type="ECO:0000256" key="2">
    <source>
        <dbReference type="ARBA" id="ARBA00004141"/>
    </source>
</evidence>
<feature type="transmembrane region" description="Helical" evidence="12">
    <location>
        <begin position="289"/>
        <end position="311"/>
    </location>
</feature>
<evidence type="ECO:0000256" key="3">
    <source>
        <dbReference type="ARBA" id="ARBA00022692"/>
    </source>
</evidence>
<keyword evidence="4 12" id="KW-0479">Metal-binding</keyword>
<comment type="pathway">
    <text evidence="10 12">Porphyrin-containing compound metabolism; heme A biosynthesis; heme A from heme O: step 1/1.</text>
</comment>
<keyword evidence="3 12" id="KW-0812">Transmembrane</keyword>
<keyword evidence="8 12" id="KW-0350">Heme biosynthesis</keyword>
<protein>
    <recommendedName>
        <fullName evidence="12">Heme A synthase</fullName>
        <shortName evidence="12">HAS</shortName>
        <ecNumber evidence="12">1.17.99.9</ecNumber>
    </recommendedName>
    <alternativeName>
        <fullName evidence="12">Cytochrome aa3-controlling protein</fullName>
    </alternativeName>
</protein>
<dbReference type="HAMAP" id="MF_01665">
    <property type="entry name" value="HemeA_synth_type2"/>
    <property type="match status" value="1"/>
</dbReference>
<evidence type="ECO:0000256" key="4">
    <source>
        <dbReference type="ARBA" id="ARBA00022723"/>
    </source>
</evidence>
<feature type="transmembrane region" description="Helical" evidence="12">
    <location>
        <begin position="20"/>
        <end position="40"/>
    </location>
</feature>
<gene>
    <name evidence="12" type="primary">ctaA</name>
    <name evidence="13" type="ORF">NS334_15905</name>
</gene>
<dbReference type="EC" id="1.17.99.9" evidence="12"/>
<sequence>MLQASPGFSLSTRPAAIARWLYVVAALIVAMVVVGGITRLTESGLSITQWKPISGVVPPLNDAQWQAEFANYQRIPEYQQLNRGMTLAGFKAIFFWEYVHRLLGRVIGLAFAIPLVWFAVKRQIPRGYGWRLTALLALGGLQGAIGWWMVASGLSVRTDVSHLRLATHLGTALFILGGIVWTARDLTALAANPLAHPARLGVGPALAIGALAVQIVFGAFTAGLDAGYAFSSWPLMGDALFPANVPMVTPAWRNAIDNPIVVQFLHRWIAFAAAGALVWLAYRARAARAGGVAAVLVGLVGLQIALGIATLLSGVEIVVAVAHQANAALLLIATVVAAHAVSLRRA</sequence>
<evidence type="ECO:0000256" key="11">
    <source>
        <dbReference type="ARBA" id="ARBA00048044"/>
    </source>
</evidence>
<keyword evidence="5 12" id="KW-1133">Transmembrane helix</keyword>
<comment type="catalytic activity">
    <reaction evidence="11">
        <text>Fe(II)-heme o + 2 A + H2O = Fe(II)-heme a + 2 AH2</text>
        <dbReference type="Rhea" id="RHEA:63388"/>
        <dbReference type="ChEBI" id="CHEBI:13193"/>
        <dbReference type="ChEBI" id="CHEBI:15377"/>
        <dbReference type="ChEBI" id="CHEBI:17499"/>
        <dbReference type="ChEBI" id="CHEBI:60530"/>
        <dbReference type="ChEBI" id="CHEBI:61715"/>
        <dbReference type="EC" id="1.17.99.9"/>
    </reaction>
    <physiologicalReaction direction="left-to-right" evidence="11">
        <dbReference type="Rhea" id="RHEA:63389"/>
    </physiologicalReaction>
</comment>
<evidence type="ECO:0000256" key="5">
    <source>
        <dbReference type="ARBA" id="ARBA00022989"/>
    </source>
</evidence>
<dbReference type="Pfam" id="PF02628">
    <property type="entry name" value="COX15-CtaA"/>
    <property type="match status" value="1"/>
</dbReference>
<keyword evidence="14" id="KW-1185">Reference proteome</keyword>
<dbReference type="GO" id="GO:0005886">
    <property type="term" value="C:plasma membrane"/>
    <property type="evidence" value="ECO:0007669"/>
    <property type="project" value="UniProtKB-SubCell"/>
</dbReference>
<reference evidence="13 14" key="1">
    <citation type="journal article" date="2016" name="Front. Microbiol.">
        <title>Genomic Resource of Rice Seed Associated Bacteria.</title>
        <authorList>
            <person name="Midha S."/>
            <person name="Bansal K."/>
            <person name="Sharma S."/>
            <person name="Kumar N."/>
            <person name="Patil P.P."/>
            <person name="Chaudhry V."/>
            <person name="Patil P.B."/>
        </authorList>
    </citation>
    <scope>NUCLEOTIDE SEQUENCE [LARGE SCALE GENOMIC DNA]</scope>
    <source>
        <strain evidence="13 14">NS334</strain>
    </source>
</reference>
<dbReference type="Proteomes" id="UP000074310">
    <property type="component" value="Unassembled WGS sequence"/>
</dbReference>
<dbReference type="EMBL" id="LDTB01000085">
    <property type="protein sequence ID" value="KTT68841.1"/>
    <property type="molecule type" value="Genomic_DNA"/>
</dbReference>
<feature type="transmembrane region" description="Helical" evidence="12">
    <location>
        <begin position="102"/>
        <end position="120"/>
    </location>
</feature>
<keyword evidence="12" id="KW-1003">Cell membrane</keyword>
<feature type="transmembrane region" description="Helical" evidence="12">
    <location>
        <begin position="264"/>
        <end position="282"/>
    </location>
</feature>
<dbReference type="RefSeq" id="WP_058756927.1">
    <property type="nucleotide sequence ID" value="NZ_LDTB01000085.1"/>
</dbReference>
<dbReference type="PANTHER" id="PTHR23289">
    <property type="entry name" value="CYTOCHROME C OXIDASE ASSEMBLY PROTEIN COX15"/>
    <property type="match status" value="1"/>
</dbReference>
<dbReference type="InterPro" id="IPR023754">
    <property type="entry name" value="HemeA_Synthase_type2"/>
</dbReference>
<dbReference type="PANTHER" id="PTHR23289:SF2">
    <property type="entry name" value="CYTOCHROME C OXIDASE ASSEMBLY PROTEIN COX15 HOMOLOG"/>
    <property type="match status" value="1"/>
</dbReference>
<evidence type="ECO:0000256" key="1">
    <source>
        <dbReference type="ARBA" id="ARBA00001970"/>
    </source>
</evidence>
<comment type="subunit">
    <text evidence="12">Interacts with CtaB.</text>
</comment>
<evidence type="ECO:0000256" key="6">
    <source>
        <dbReference type="ARBA" id="ARBA00023002"/>
    </source>
</evidence>
<evidence type="ECO:0000313" key="13">
    <source>
        <dbReference type="EMBL" id="KTT68841.1"/>
    </source>
</evidence>
<accession>A0A147HV77</accession>
<dbReference type="AlphaFoldDB" id="A0A147HV77"/>
<dbReference type="PATRIC" id="fig|869719.3.peg.3559"/>
<feature type="transmembrane region" description="Helical" evidence="12">
    <location>
        <begin position="162"/>
        <end position="181"/>
    </location>
</feature>
<organism evidence="13 14">
    <name type="scientific">Sphingomonas endophytica</name>
    <dbReference type="NCBI Taxonomy" id="869719"/>
    <lineage>
        <taxon>Bacteria</taxon>
        <taxon>Pseudomonadati</taxon>
        <taxon>Pseudomonadota</taxon>
        <taxon>Alphaproteobacteria</taxon>
        <taxon>Sphingomonadales</taxon>
        <taxon>Sphingomonadaceae</taxon>
        <taxon>Sphingomonas</taxon>
    </lineage>
</organism>
<feature type="transmembrane region" description="Helical" evidence="12">
    <location>
        <begin position="132"/>
        <end position="150"/>
    </location>
</feature>
<feature type="transmembrane region" description="Helical" evidence="12">
    <location>
        <begin position="317"/>
        <end position="341"/>
    </location>
</feature>
<dbReference type="GO" id="GO:0006784">
    <property type="term" value="P:heme A biosynthetic process"/>
    <property type="evidence" value="ECO:0007669"/>
    <property type="project" value="UniProtKB-UniRule"/>
</dbReference>
<keyword evidence="7 12" id="KW-0408">Iron</keyword>
<keyword evidence="6 12" id="KW-0560">Oxidoreductase</keyword>
<feature type="transmembrane region" description="Helical" evidence="12">
    <location>
        <begin position="202"/>
        <end position="224"/>
    </location>
</feature>
<evidence type="ECO:0000256" key="10">
    <source>
        <dbReference type="ARBA" id="ARBA00044501"/>
    </source>
</evidence>
<evidence type="ECO:0000313" key="14">
    <source>
        <dbReference type="Proteomes" id="UP000074310"/>
    </source>
</evidence>
<comment type="cofactor">
    <cofactor evidence="1 12">
        <name>heme b</name>
        <dbReference type="ChEBI" id="CHEBI:60344"/>
    </cofactor>
</comment>
<comment type="similarity">
    <text evidence="12">Belongs to the COX15/CtaA family. Type 2 subfamily.</text>
</comment>
<comment type="subcellular location">
    <subcellularLocation>
        <location evidence="12">Cell membrane</location>
        <topology evidence="12">Multi-pass membrane protein</topology>
    </subcellularLocation>
    <subcellularLocation>
        <location evidence="2">Membrane</location>
        <topology evidence="2">Multi-pass membrane protein</topology>
    </subcellularLocation>
</comment>
<keyword evidence="9 12" id="KW-0472">Membrane</keyword>
<evidence type="ECO:0000256" key="9">
    <source>
        <dbReference type="ARBA" id="ARBA00023136"/>
    </source>
</evidence>
<feature type="binding site" description="axial binding residue" evidence="12">
    <location>
        <position position="323"/>
    </location>
    <ligand>
        <name>heme</name>
        <dbReference type="ChEBI" id="CHEBI:30413"/>
    </ligand>
    <ligandPart>
        <name>Fe</name>
        <dbReference type="ChEBI" id="CHEBI:18248"/>
    </ligandPart>
</feature>
<feature type="binding site" description="axial binding residue" evidence="12">
    <location>
        <position position="266"/>
    </location>
    <ligand>
        <name>heme</name>
        <dbReference type="ChEBI" id="CHEBI:30413"/>
    </ligand>
    <ligandPart>
        <name>Fe</name>
        <dbReference type="ChEBI" id="CHEBI:18248"/>
    </ligandPart>
</feature>
<comment type="caution">
    <text evidence="13">The sequence shown here is derived from an EMBL/GenBank/DDBJ whole genome shotgun (WGS) entry which is preliminary data.</text>
</comment>
<dbReference type="InterPro" id="IPR003780">
    <property type="entry name" value="COX15/CtaA_fam"/>
</dbReference>
<evidence type="ECO:0000256" key="12">
    <source>
        <dbReference type="HAMAP-Rule" id="MF_01665"/>
    </source>
</evidence>
<dbReference type="UniPathway" id="UPA00269">
    <property type="reaction ID" value="UER00713"/>
</dbReference>
<proteinExistence type="inferred from homology"/>